<feature type="transmembrane region" description="Helical" evidence="1">
    <location>
        <begin position="304"/>
        <end position="324"/>
    </location>
</feature>
<dbReference type="RefSeq" id="WP_094603516.1">
    <property type="nucleotide sequence ID" value="NZ_CP155573.1"/>
</dbReference>
<keyword evidence="3" id="KW-1185">Reference proteome</keyword>
<feature type="transmembrane region" description="Helical" evidence="1">
    <location>
        <begin position="280"/>
        <end position="298"/>
    </location>
</feature>
<keyword evidence="1 2" id="KW-0812">Transmembrane</keyword>
<dbReference type="Proteomes" id="UP000216752">
    <property type="component" value="Chromosome"/>
</dbReference>
<gene>
    <name evidence="2" type="primary">epsG</name>
    <name evidence="2" type="ORF">SPSIL_010460</name>
</gene>
<dbReference type="EMBL" id="CP155573">
    <property type="protein sequence ID" value="XFO64937.1"/>
    <property type="molecule type" value="Genomic_DNA"/>
</dbReference>
<feature type="transmembrane region" description="Helical" evidence="1">
    <location>
        <begin position="107"/>
        <end position="125"/>
    </location>
</feature>
<evidence type="ECO:0000313" key="2">
    <source>
        <dbReference type="EMBL" id="XFO64937.1"/>
    </source>
</evidence>
<reference evidence="2" key="1">
    <citation type="submission" date="2024-05" db="EMBL/GenBank/DDBJ databases">
        <title>Isolation and characterization of Sporomusa carbonis sp. nov., a carboxydotrophic hydrogenogen in the genus of Sporomusa isolated from a charcoal burning pile.</title>
        <authorList>
            <person name="Boeer T."/>
            <person name="Rosenbaum F."/>
            <person name="Eysell L."/>
            <person name="Mueller V."/>
            <person name="Daniel R."/>
            <person name="Poehlein A."/>
        </authorList>
    </citation>
    <scope>NUCLEOTIDE SEQUENCE [LARGE SCALE GENOMIC DNA]</scope>
    <source>
        <strain evidence="2">DSM 10669</strain>
    </source>
</reference>
<feature type="transmembrane region" description="Helical" evidence="1">
    <location>
        <begin position="37"/>
        <end position="55"/>
    </location>
</feature>
<organism evidence="2 3">
    <name type="scientific">Sporomusa silvacetica DSM 10669</name>
    <dbReference type="NCBI Taxonomy" id="1123289"/>
    <lineage>
        <taxon>Bacteria</taxon>
        <taxon>Bacillati</taxon>
        <taxon>Bacillota</taxon>
        <taxon>Negativicutes</taxon>
        <taxon>Selenomonadales</taxon>
        <taxon>Sporomusaceae</taxon>
        <taxon>Sporomusa</taxon>
    </lineage>
</organism>
<dbReference type="Pfam" id="PF14897">
    <property type="entry name" value="EpsG"/>
    <property type="match status" value="1"/>
</dbReference>
<evidence type="ECO:0000256" key="1">
    <source>
        <dbReference type="SAM" id="Phobius"/>
    </source>
</evidence>
<proteinExistence type="predicted"/>
<evidence type="ECO:0000313" key="3">
    <source>
        <dbReference type="Proteomes" id="UP000216752"/>
    </source>
</evidence>
<dbReference type="InterPro" id="IPR049458">
    <property type="entry name" value="EpsG-like"/>
</dbReference>
<accession>A0ABZ3IGX0</accession>
<name>A0ABZ3IGX0_9FIRM</name>
<protein>
    <submittedName>
        <fullName evidence="2">Transmembrane protein EpsG</fullName>
    </submittedName>
</protein>
<sequence length="371" mass="42779">MAVYWNILIWSFFIASLWRLFPRESSLAEGGELSKRANLFIACLAFGIIIIFAGLRSGVADTNTYIFFYENIPDDFLEGIFSDTSRDKGFTLFSYLIKKFISEDFQLWLFIIALISGLAVMAPLYKYSPMFELSTFLFVATAQFTWLLNGMRQFIAISLLFLSLNLLLQKSYKTYILLVLLLSTIHGSAIIMLPFCLLCQSKPWSKQMLTIIVVFFIVFFFIKDLLFFGDDILEATQYAGYTNMIAEIQGSSIFRLIVAGIPLLLTLWKKRKVAEFNNKLLNICINMSAFNFCFMLLSTAMGGIFIGRVAAYFDIYNLLLYPLILTELYQKQERTVLYAGIILGYTTWFYFQMAVVWDSYYISDVLDLYIN</sequence>
<feature type="transmembrane region" description="Helical" evidence="1">
    <location>
        <begin position="175"/>
        <end position="197"/>
    </location>
</feature>
<keyword evidence="1" id="KW-0472">Membrane</keyword>
<feature type="transmembrane region" description="Helical" evidence="1">
    <location>
        <begin position="336"/>
        <end position="357"/>
    </location>
</feature>
<feature type="transmembrane region" description="Helical" evidence="1">
    <location>
        <begin position="153"/>
        <end position="169"/>
    </location>
</feature>
<feature type="transmembrane region" description="Helical" evidence="1">
    <location>
        <begin position="209"/>
        <end position="228"/>
    </location>
</feature>
<keyword evidence="1" id="KW-1133">Transmembrane helix</keyword>